<reference evidence="1 2" key="1">
    <citation type="submission" date="2019-01" db="EMBL/GenBank/DDBJ databases">
        <title>A chromosome-scale genome assembly of the yellow perch, Perca flavescens.</title>
        <authorList>
            <person name="Feron R."/>
            <person name="Morvezen R."/>
            <person name="Bestin A."/>
            <person name="Haffray P."/>
            <person name="Klopp C."/>
            <person name="Zahm M."/>
            <person name="Cabau C."/>
            <person name="Roques C."/>
            <person name="Donnadieu C."/>
            <person name="Bouchez O."/>
            <person name="Christie M."/>
            <person name="Larson W."/>
            <person name="Guiguen Y."/>
        </authorList>
    </citation>
    <scope>NUCLEOTIDE SEQUENCE [LARGE SCALE GENOMIC DNA]</scope>
    <source>
        <strain evidence="1">YP-PL-M2</strain>
        <tissue evidence="1">Blood</tissue>
    </source>
</reference>
<evidence type="ECO:0000313" key="1">
    <source>
        <dbReference type="EMBL" id="TDH13554.1"/>
    </source>
</evidence>
<accession>A0A484DEQ6</accession>
<proteinExistence type="predicted"/>
<keyword evidence="2" id="KW-1185">Reference proteome</keyword>
<sequence length="173" mass="18364">MNSFPSHSSYKLQATTPARGVNSMGVGSVYGGAGGTGNLVSKDSYSSSASGAFNLANTINVNVSEKATMQNLNNRLATYLDKAHDLTNLQDHINFPACGDASLVLAANDALMAGNNFKVITTKTSTMTSTMTSKVVITEEVDKHSKIISSSCMTRKPEPTAVTFKQSRSQFLQ</sequence>
<gene>
    <name evidence="1" type="ORF">EPR50_G00034550</name>
</gene>
<evidence type="ECO:0000313" key="2">
    <source>
        <dbReference type="Proteomes" id="UP000295070"/>
    </source>
</evidence>
<protein>
    <recommendedName>
        <fullName evidence="3">IF rod domain-containing protein</fullName>
    </recommendedName>
</protein>
<dbReference type="EMBL" id="SCKG01000004">
    <property type="protein sequence ID" value="TDH13554.1"/>
    <property type="molecule type" value="Genomic_DNA"/>
</dbReference>
<dbReference type="AlphaFoldDB" id="A0A484DEQ6"/>
<name>A0A484DEQ6_PERFV</name>
<comment type="caution">
    <text evidence="1">The sequence shown here is derived from an EMBL/GenBank/DDBJ whole genome shotgun (WGS) entry which is preliminary data.</text>
</comment>
<organism evidence="1 2">
    <name type="scientific">Perca flavescens</name>
    <name type="common">American yellow perch</name>
    <name type="synonym">Morone flavescens</name>
    <dbReference type="NCBI Taxonomy" id="8167"/>
    <lineage>
        <taxon>Eukaryota</taxon>
        <taxon>Metazoa</taxon>
        <taxon>Chordata</taxon>
        <taxon>Craniata</taxon>
        <taxon>Vertebrata</taxon>
        <taxon>Euteleostomi</taxon>
        <taxon>Actinopterygii</taxon>
        <taxon>Neopterygii</taxon>
        <taxon>Teleostei</taxon>
        <taxon>Neoteleostei</taxon>
        <taxon>Acanthomorphata</taxon>
        <taxon>Eupercaria</taxon>
        <taxon>Perciformes</taxon>
        <taxon>Percoidei</taxon>
        <taxon>Percidae</taxon>
        <taxon>Percinae</taxon>
        <taxon>Perca</taxon>
    </lineage>
</organism>
<dbReference type="Proteomes" id="UP000295070">
    <property type="component" value="Chromosome 4"/>
</dbReference>
<dbReference type="STRING" id="8167.A0A484DEQ6"/>
<evidence type="ECO:0008006" key="3">
    <source>
        <dbReference type="Google" id="ProtNLM"/>
    </source>
</evidence>